<name>A0A2C6KF52_9APIC</name>
<keyword evidence="1" id="KW-1133">Transmembrane helix</keyword>
<dbReference type="EMBL" id="MIGC01003639">
    <property type="protein sequence ID" value="PHJ19120.1"/>
    <property type="molecule type" value="Genomic_DNA"/>
</dbReference>
<dbReference type="VEuPathDB" id="ToxoDB:CSUI_007056"/>
<feature type="transmembrane region" description="Helical" evidence="1">
    <location>
        <begin position="9"/>
        <end position="30"/>
    </location>
</feature>
<dbReference type="RefSeq" id="XP_067920822.1">
    <property type="nucleotide sequence ID" value="XM_068067206.1"/>
</dbReference>
<dbReference type="GeneID" id="94430417"/>
<proteinExistence type="predicted"/>
<dbReference type="Proteomes" id="UP000221165">
    <property type="component" value="Unassembled WGS sequence"/>
</dbReference>
<comment type="caution">
    <text evidence="2">The sequence shown here is derived from an EMBL/GenBank/DDBJ whole genome shotgun (WGS) entry which is preliminary data.</text>
</comment>
<evidence type="ECO:0000313" key="3">
    <source>
        <dbReference type="Proteomes" id="UP000221165"/>
    </source>
</evidence>
<dbReference type="AlphaFoldDB" id="A0A2C6KF52"/>
<evidence type="ECO:0008006" key="4">
    <source>
        <dbReference type="Google" id="ProtNLM"/>
    </source>
</evidence>
<keyword evidence="1" id="KW-0472">Membrane</keyword>
<gene>
    <name evidence="2" type="ORF">CSUI_007056</name>
</gene>
<keyword evidence="1" id="KW-0812">Transmembrane</keyword>
<evidence type="ECO:0000256" key="1">
    <source>
        <dbReference type="SAM" id="Phobius"/>
    </source>
</evidence>
<evidence type="ECO:0000313" key="2">
    <source>
        <dbReference type="EMBL" id="PHJ19120.1"/>
    </source>
</evidence>
<organism evidence="2 3">
    <name type="scientific">Cystoisospora suis</name>
    <dbReference type="NCBI Taxonomy" id="483139"/>
    <lineage>
        <taxon>Eukaryota</taxon>
        <taxon>Sar</taxon>
        <taxon>Alveolata</taxon>
        <taxon>Apicomplexa</taxon>
        <taxon>Conoidasida</taxon>
        <taxon>Coccidia</taxon>
        <taxon>Eucoccidiorida</taxon>
        <taxon>Eimeriorina</taxon>
        <taxon>Sarcocystidae</taxon>
        <taxon>Cystoisospora</taxon>
    </lineage>
</organism>
<reference evidence="2 3" key="1">
    <citation type="journal article" date="2017" name="Int. J. Parasitol.">
        <title>The genome of the protozoan parasite Cystoisospora suis and a reverse vaccinology approach to identify vaccine candidates.</title>
        <authorList>
            <person name="Palmieri N."/>
            <person name="Shrestha A."/>
            <person name="Ruttkowski B."/>
            <person name="Beck T."/>
            <person name="Vogl C."/>
            <person name="Tomley F."/>
            <person name="Blake D.P."/>
            <person name="Joachim A."/>
        </authorList>
    </citation>
    <scope>NUCLEOTIDE SEQUENCE [LARGE SCALE GENOMIC DNA]</scope>
    <source>
        <strain evidence="2 3">Wien I</strain>
    </source>
</reference>
<keyword evidence="3" id="KW-1185">Reference proteome</keyword>
<protein>
    <recommendedName>
        <fullName evidence="4">Transmembrane protein</fullName>
    </recommendedName>
</protein>
<accession>A0A2C6KF52</accession>
<sequence>MHVNARRRYLFLSSFSTVWFGSLFLCSLIFRIRFFPVSCSLLPLSGGSLCQLQTETSGNLFKPVCSSPLSHLSERASQFLSFPLCSLTQKASLFLFVVTTGVNSALMSKADNSPRGSGGGVREGLWRGVRTQGAVHCSVFRCVV</sequence>